<gene>
    <name evidence="3" type="ORF">KI387_032167</name>
</gene>
<organism evidence="3 4">
    <name type="scientific">Taxus chinensis</name>
    <name type="common">Chinese yew</name>
    <name type="synonym">Taxus wallichiana var. chinensis</name>
    <dbReference type="NCBI Taxonomy" id="29808"/>
    <lineage>
        <taxon>Eukaryota</taxon>
        <taxon>Viridiplantae</taxon>
        <taxon>Streptophyta</taxon>
        <taxon>Embryophyta</taxon>
        <taxon>Tracheophyta</taxon>
        <taxon>Spermatophyta</taxon>
        <taxon>Pinopsida</taxon>
        <taxon>Pinidae</taxon>
        <taxon>Conifers II</taxon>
        <taxon>Cupressales</taxon>
        <taxon>Taxaceae</taxon>
        <taxon>Taxus</taxon>
    </lineage>
</organism>
<dbReference type="Gene3D" id="3.40.50.1580">
    <property type="entry name" value="Nucleoside phosphorylase domain"/>
    <property type="match status" value="1"/>
</dbReference>
<dbReference type="InterPro" id="IPR035994">
    <property type="entry name" value="Nucleoside_phosphorylase_sf"/>
</dbReference>
<evidence type="ECO:0000313" key="3">
    <source>
        <dbReference type="EMBL" id="KAH9288050.1"/>
    </source>
</evidence>
<dbReference type="PANTHER" id="PTHR21234">
    <property type="entry name" value="PURINE NUCLEOSIDE PHOSPHORYLASE"/>
    <property type="match status" value="1"/>
</dbReference>
<sequence>MAFQRRSIPSAFLLLLLMVLTAFPFPSRADIPKEVAQQIESINKKGEYYGLIVSGNAELKALIGNGGVFQPDGDLPTVDASARRYHVGKIGKHRTIVVMCGSGMVNAAQTAQFLVSLFRVRAVLHYGRAASANPNKLHIGDVAIPRQFAHAGIFYWEKYQGDSSSFTRDIANLTFSEYNVGEKKVANKLQSVYFQPEVIYYAGKPENGKETFFIDVDDSLYASAQKIENVELDKCLGKSLRCLEQQPKIKRIEKGSSANIYVNNEAYRDFLRTNLDITSIDTESAAIAMVCKSEKNMAFLALRSITNYAGGSVGENDVDAIQVLWGRHALSAVGEMFKRLPSLDPKIRSVTDT</sequence>
<evidence type="ECO:0000313" key="4">
    <source>
        <dbReference type="Proteomes" id="UP000824469"/>
    </source>
</evidence>
<name>A0AA38BNH4_TAXCH</name>
<dbReference type="Proteomes" id="UP000824469">
    <property type="component" value="Unassembled WGS sequence"/>
</dbReference>
<evidence type="ECO:0000256" key="1">
    <source>
        <dbReference type="SAM" id="SignalP"/>
    </source>
</evidence>
<dbReference type="SUPFAM" id="SSF53167">
    <property type="entry name" value="Purine and uridine phosphorylases"/>
    <property type="match status" value="1"/>
</dbReference>
<dbReference type="GO" id="GO:0009116">
    <property type="term" value="P:nucleoside metabolic process"/>
    <property type="evidence" value="ECO:0007669"/>
    <property type="project" value="InterPro"/>
</dbReference>
<keyword evidence="1" id="KW-0732">Signal</keyword>
<dbReference type="AlphaFoldDB" id="A0AA38BNH4"/>
<dbReference type="EMBL" id="JAHRHJ020003813">
    <property type="protein sequence ID" value="KAH9288050.1"/>
    <property type="molecule type" value="Genomic_DNA"/>
</dbReference>
<feature type="chain" id="PRO_5041253742" description="Nucleoside phosphorylase domain-containing protein" evidence="1">
    <location>
        <begin position="30"/>
        <end position="353"/>
    </location>
</feature>
<dbReference type="CDD" id="cd09008">
    <property type="entry name" value="MTAN"/>
    <property type="match status" value="1"/>
</dbReference>
<comment type="caution">
    <text evidence="3">The sequence shown here is derived from an EMBL/GenBank/DDBJ whole genome shotgun (WGS) entry which is preliminary data.</text>
</comment>
<dbReference type="GO" id="GO:0003824">
    <property type="term" value="F:catalytic activity"/>
    <property type="evidence" value="ECO:0007669"/>
    <property type="project" value="InterPro"/>
</dbReference>
<protein>
    <recommendedName>
        <fullName evidence="2">Nucleoside phosphorylase domain-containing protein</fullName>
    </recommendedName>
</protein>
<proteinExistence type="predicted"/>
<feature type="domain" description="Nucleoside phosphorylase" evidence="2">
    <location>
        <begin position="56"/>
        <end position="318"/>
    </location>
</feature>
<reference evidence="3 4" key="1">
    <citation type="journal article" date="2021" name="Nat. Plants">
        <title>The Taxus genome provides insights into paclitaxel biosynthesis.</title>
        <authorList>
            <person name="Xiong X."/>
            <person name="Gou J."/>
            <person name="Liao Q."/>
            <person name="Li Y."/>
            <person name="Zhou Q."/>
            <person name="Bi G."/>
            <person name="Li C."/>
            <person name="Du R."/>
            <person name="Wang X."/>
            <person name="Sun T."/>
            <person name="Guo L."/>
            <person name="Liang H."/>
            <person name="Lu P."/>
            <person name="Wu Y."/>
            <person name="Zhang Z."/>
            <person name="Ro D.K."/>
            <person name="Shang Y."/>
            <person name="Huang S."/>
            <person name="Yan J."/>
        </authorList>
    </citation>
    <scope>NUCLEOTIDE SEQUENCE [LARGE SCALE GENOMIC DNA]</scope>
    <source>
        <strain evidence="3">Ta-2019</strain>
    </source>
</reference>
<keyword evidence="4" id="KW-1185">Reference proteome</keyword>
<feature type="signal peptide" evidence="1">
    <location>
        <begin position="1"/>
        <end position="29"/>
    </location>
</feature>
<dbReference type="InterPro" id="IPR000845">
    <property type="entry name" value="Nucleoside_phosphorylase_d"/>
</dbReference>
<dbReference type="PANTHER" id="PTHR21234:SF42">
    <property type="entry name" value="PHOSPHORYLASE SUPERFAMILY PROTEIN"/>
    <property type="match status" value="1"/>
</dbReference>
<evidence type="ECO:0000259" key="2">
    <source>
        <dbReference type="Pfam" id="PF01048"/>
    </source>
</evidence>
<dbReference type="Pfam" id="PF01048">
    <property type="entry name" value="PNP_UDP_1"/>
    <property type="match status" value="1"/>
</dbReference>
<accession>A0AA38BNH4</accession>